<dbReference type="AlphaFoldDB" id="A0A6J8ALK4"/>
<feature type="domain" description="Ig-like" evidence="3">
    <location>
        <begin position="159"/>
        <end position="256"/>
    </location>
</feature>
<gene>
    <name evidence="4" type="ORF">MCOR_8067</name>
</gene>
<dbReference type="Pfam" id="PF07679">
    <property type="entry name" value="I-set"/>
    <property type="match status" value="1"/>
</dbReference>
<dbReference type="InterPro" id="IPR050958">
    <property type="entry name" value="Cell_Adh-Cytoskel_Orgn"/>
</dbReference>
<evidence type="ECO:0000259" key="3">
    <source>
        <dbReference type="PROSITE" id="PS50835"/>
    </source>
</evidence>
<evidence type="ECO:0000313" key="4">
    <source>
        <dbReference type="EMBL" id="CAC5368561.1"/>
    </source>
</evidence>
<dbReference type="PROSITE" id="PS50835">
    <property type="entry name" value="IG_LIKE"/>
    <property type="match status" value="3"/>
</dbReference>
<name>A0A6J8ALK4_MYTCO</name>
<dbReference type="SMART" id="SM00409">
    <property type="entry name" value="IG"/>
    <property type="match status" value="3"/>
</dbReference>
<dbReference type="PANTHER" id="PTHR45080">
    <property type="entry name" value="CONTACTIN 5"/>
    <property type="match status" value="1"/>
</dbReference>
<evidence type="ECO:0000313" key="5">
    <source>
        <dbReference type="Proteomes" id="UP000507470"/>
    </source>
</evidence>
<dbReference type="Gene3D" id="2.60.40.10">
    <property type="entry name" value="Immunoglobulins"/>
    <property type="match status" value="3"/>
</dbReference>
<dbReference type="GO" id="GO:0007156">
    <property type="term" value="P:homophilic cell adhesion via plasma membrane adhesion molecules"/>
    <property type="evidence" value="ECO:0007669"/>
    <property type="project" value="TreeGrafter"/>
</dbReference>
<keyword evidence="5" id="KW-1185">Reference proteome</keyword>
<dbReference type="InterPro" id="IPR013783">
    <property type="entry name" value="Ig-like_fold"/>
</dbReference>
<keyword evidence="1" id="KW-0732">Signal</keyword>
<reference evidence="4 5" key="1">
    <citation type="submission" date="2020-06" db="EMBL/GenBank/DDBJ databases">
        <authorList>
            <person name="Li R."/>
            <person name="Bekaert M."/>
        </authorList>
    </citation>
    <scope>NUCLEOTIDE SEQUENCE [LARGE SCALE GENOMIC DNA]</scope>
    <source>
        <strain evidence="5">wild</strain>
    </source>
</reference>
<accession>A0A6J8ALK4</accession>
<dbReference type="Proteomes" id="UP000507470">
    <property type="component" value="Unassembled WGS sequence"/>
</dbReference>
<dbReference type="GO" id="GO:0005886">
    <property type="term" value="C:plasma membrane"/>
    <property type="evidence" value="ECO:0007669"/>
    <property type="project" value="TreeGrafter"/>
</dbReference>
<dbReference type="InterPro" id="IPR036179">
    <property type="entry name" value="Ig-like_dom_sf"/>
</dbReference>
<evidence type="ECO:0000256" key="1">
    <source>
        <dbReference type="ARBA" id="ARBA00022729"/>
    </source>
</evidence>
<dbReference type="SUPFAM" id="SSF48726">
    <property type="entry name" value="Immunoglobulin"/>
    <property type="match status" value="3"/>
</dbReference>
<dbReference type="PANTHER" id="PTHR45080:SF8">
    <property type="entry name" value="IG-LIKE DOMAIN-CONTAINING PROTEIN"/>
    <property type="match status" value="1"/>
</dbReference>
<sequence>MFHAIEFPCSYTKILCKLKLELISEVFNQGTEIALRHILVSQELNITMKHLERNKEVINIILAAPVFKESIIQYEFEVGGNIQLPCSYVAYPAVTLVKWSTDSECGLKDDMIRPILNPDLMIYNATTCNSGNYQCCVKNSIILTISPVCGNNILVGYRPIVIVITEPIVAEYQTRHTIECSVEAFPNISSVEWNITTEAGTKIFSSDENNLGKYFGFSVTSPSLDILMADFTDTGRYICTAENIFGKSSSTIVDIQVYGISLTVSSTYYTVVYGNDVELKCNITGRPDITKVTWSMQKGTGEHQINMANILKYNGSTLSEPSLTIYNLIFEDDGIYFCGA</sequence>
<dbReference type="EMBL" id="CACVKT020001491">
    <property type="protein sequence ID" value="CAC5368561.1"/>
    <property type="molecule type" value="Genomic_DNA"/>
</dbReference>
<dbReference type="OrthoDB" id="5857426at2759"/>
<evidence type="ECO:0000256" key="2">
    <source>
        <dbReference type="ARBA" id="ARBA00023157"/>
    </source>
</evidence>
<keyword evidence="2" id="KW-1015">Disulfide bond</keyword>
<protein>
    <submittedName>
        <fullName evidence="4">HMCN</fullName>
    </submittedName>
</protein>
<dbReference type="InterPro" id="IPR013098">
    <property type="entry name" value="Ig_I-set"/>
</dbReference>
<feature type="domain" description="Ig-like" evidence="3">
    <location>
        <begin position="65"/>
        <end position="146"/>
    </location>
</feature>
<organism evidence="4 5">
    <name type="scientific">Mytilus coruscus</name>
    <name type="common">Sea mussel</name>
    <dbReference type="NCBI Taxonomy" id="42192"/>
    <lineage>
        <taxon>Eukaryota</taxon>
        <taxon>Metazoa</taxon>
        <taxon>Spiralia</taxon>
        <taxon>Lophotrochozoa</taxon>
        <taxon>Mollusca</taxon>
        <taxon>Bivalvia</taxon>
        <taxon>Autobranchia</taxon>
        <taxon>Pteriomorphia</taxon>
        <taxon>Mytilida</taxon>
        <taxon>Mytiloidea</taxon>
        <taxon>Mytilidae</taxon>
        <taxon>Mytilinae</taxon>
        <taxon>Mytilus</taxon>
    </lineage>
</organism>
<dbReference type="InterPro" id="IPR007110">
    <property type="entry name" value="Ig-like_dom"/>
</dbReference>
<proteinExistence type="predicted"/>
<feature type="domain" description="Ig-like" evidence="3">
    <location>
        <begin position="260"/>
        <end position="340"/>
    </location>
</feature>
<dbReference type="Pfam" id="PF13927">
    <property type="entry name" value="Ig_3"/>
    <property type="match status" value="1"/>
</dbReference>
<dbReference type="InterPro" id="IPR003599">
    <property type="entry name" value="Ig_sub"/>
</dbReference>